<dbReference type="AlphaFoldDB" id="A0A1I5N8H2"/>
<keyword evidence="2" id="KW-1185">Reference proteome</keyword>
<evidence type="ECO:0000313" key="2">
    <source>
        <dbReference type="Proteomes" id="UP000198892"/>
    </source>
</evidence>
<evidence type="ECO:0008006" key="3">
    <source>
        <dbReference type="Google" id="ProtNLM"/>
    </source>
</evidence>
<sequence>MRLRTELKFYIVNHIEALGMEKALNRLPEKLGISRDIIRWTYDAERRKGIGYREHPESAR</sequence>
<evidence type="ECO:0000313" key="1">
    <source>
        <dbReference type="EMBL" id="SFP17551.1"/>
    </source>
</evidence>
<name>A0A1I5N8H2_9BACI</name>
<proteinExistence type="predicted"/>
<accession>A0A1I5N8H2</accession>
<gene>
    <name evidence="1" type="ORF">SAMN05518683_10320</name>
</gene>
<reference evidence="2" key="1">
    <citation type="submission" date="2016-10" db="EMBL/GenBank/DDBJ databases">
        <authorList>
            <person name="Varghese N."/>
            <person name="Submissions S."/>
        </authorList>
    </citation>
    <scope>NUCLEOTIDE SEQUENCE [LARGE SCALE GENOMIC DNA]</scope>
    <source>
        <strain evidence="2">S7</strain>
    </source>
</reference>
<dbReference type="STRING" id="1884432.SAMN05518683_10320"/>
<dbReference type="EMBL" id="FOXD01000003">
    <property type="protein sequence ID" value="SFP17551.1"/>
    <property type="molecule type" value="Genomic_DNA"/>
</dbReference>
<organism evidence="1 2">
    <name type="scientific">Salibacterium halotolerans</name>
    <dbReference type="NCBI Taxonomy" id="1884432"/>
    <lineage>
        <taxon>Bacteria</taxon>
        <taxon>Bacillati</taxon>
        <taxon>Bacillota</taxon>
        <taxon>Bacilli</taxon>
        <taxon>Bacillales</taxon>
        <taxon>Bacillaceae</taxon>
    </lineage>
</organism>
<dbReference type="Proteomes" id="UP000198892">
    <property type="component" value="Unassembled WGS sequence"/>
</dbReference>
<protein>
    <recommendedName>
        <fullName evidence="3">Transposase</fullName>
    </recommendedName>
</protein>